<reference evidence="3" key="1">
    <citation type="submission" date="2022-08" db="EMBL/GenBank/DDBJ databases">
        <title>Novel sulfate-reducing endosymbionts in the free-living metamonad Anaeramoeba.</title>
        <authorList>
            <person name="Jerlstrom-Hultqvist J."/>
            <person name="Cepicka I."/>
            <person name="Gallot-Lavallee L."/>
            <person name="Salas-Leiva D."/>
            <person name="Curtis B.A."/>
            <person name="Zahonova K."/>
            <person name="Pipaliya S."/>
            <person name="Dacks J."/>
            <person name="Roger A.J."/>
        </authorList>
    </citation>
    <scope>NUCLEOTIDE SEQUENCE</scope>
    <source>
        <strain evidence="3">Schooner1</strain>
    </source>
</reference>
<proteinExistence type="predicted"/>
<dbReference type="InterPro" id="IPR009091">
    <property type="entry name" value="RCC1/BLIP-II"/>
</dbReference>
<sequence>MDQKKISNSLPKKKQQFTQMVRKQAQKNPNNKKARLWEADFIFLFGKSQTNWSFNEKDNKKRKYQLPKNETIKDIASSSYTYQILTESGKVWSLDNSNHLNEVPFLDADQSTFEKIRPVTFFEEKKLFVNSLTMALVLDIIFVVETNCMPLDRTLMVNWALAKVVAEKRMPAYVQDKVSKIFAGNQASNFFFTTNNPDLLYACGRNKYGQLGVGSYVVAQNTPTIVQNFQGSEILTVSLGYSHSILITKKGQTYGCGDQ</sequence>
<dbReference type="Proteomes" id="UP001150062">
    <property type="component" value="Unassembled WGS sequence"/>
</dbReference>
<evidence type="ECO:0000313" key="3">
    <source>
        <dbReference type="EMBL" id="KAJ6254983.1"/>
    </source>
</evidence>
<dbReference type="PANTHER" id="PTHR22872">
    <property type="entry name" value="BTK-BINDING PROTEIN-RELATED"/>
    <property type="match status" value="1"/>
</dbReference>
<dbReference type="EMBL" id="JAOAOG010000015">
    <property type="protein sequence ID" value="KAJ6254983.1"/>
    <property type="molecule type" value="Genomic_DNA"/>
</dbReference>
<protein>
    <submittedName>
        <fullName evidence="3">Uncharacterized protein</fullName>
    </submittedName>
</protein>
<evidence type="ECO:0000256" key="2">
    <source>
        <dbReference type="PROSITE-ProRule" id="PRU00235"/>
    </source>
</evidence>
<dbReference type="Gene3D" id="2.130.10.30">
    <property type="entry name" value="Regulator of chromosome condensation 1/beta-lactamase-inhibitor protein II"/>
    <property type="match status" value="1"/>
</dbReference>
<dbReference type="InterPro" id="IPR000408">
    <property type="entry name" value="Reg_chr_condens"/>
</dbReference>
<dbReference type="PROSITE" id="PS50012">
    <property type="entry name" value="RCC1_3"/>
    <property type="match status" value="1"/>
</dbReference>
<evidence type="ECO:0000256" key="1">
    <source>
        <dbReference type="ARBA" id="ARBA00022737"/>
    </source>
</evidence>
<comment type="caution">
    <text evidence="3">The sequence shown here is derived from an EMBL/GenBank/DDBJ whole genome shotgun (WGS) entry which is preliminary data.</text>
</comment>
<keyword evidence="1" id="KW-0677">Repeat</keyword>
<evidence type="ECO:0000313" key="4">
    <source>
        <dbReference type="Proteomes" id="UP001150062"/>
    </source>
</evidence>
<dbReference type="InterPro" id="IPR051625">
    <property type="entry name" value="Signaling_Regulatory_Domain"/>
</dbReference>
<gene>
    <name evidence="3" type="ORF">M0813_11768</name>
</gene>
<name>A0ABQ8ZDY3_9EUKA</name>
<organism evidence="3 4">
    <name type="scientific">Anaeramoeba flamelloides</name>
    <dbReference type="NCBI Taxonomy" id="1746091"/>
    <lineage>
        <taxon>Eukaryota</taxon>
        <taxon>Metamonada</taxon>
        <taxon>Anaeramoebidae</taxon>
        <taxon>Anaeramoeba</taxon>
    </lineage>
</organism>
<accession>A0ABQ8ZDY3</accession>
<feature type="repeat" description="RCC1" evidence="2">
    <location>
        <begin position="198"/>
        <end position="250"/>
    </location>
</feature>
<keyword evidence="4" id="KW-1185">Reference proteome</keyword>
<dbReference type="Pfam" id="PF00415">
    <property type="entry name" value="RCC1"/>
    <property type="match status" value="1"/>
</dbReference>
<dbReference type="SUPFAM" id="SSF50985">
    <property type="entry name" value="RCC1/BLIP-II"/>
    <property type="match status" value="1"/>
</dbReference>